<evidence type="ECO:0000313" key="2">
    <source>
        <dbReference type="Proteomes" id="UP001230005"/>
    </source>
</evidence>
<name>A0ABU0A3M7_9BACI</name>
<dbReference type="RefSeq" id="WP_307331601.1">
    <property type="nucleotide sequence ID" value="NZ_JAUSUG010000031.1"/>
</dbReference>
<dbReference type="Proteomes" id="UP001230005">
    <property type="component" value="Unassembled WGS sequence"/>
</dbReference>
<gene>
    <name evidence="1" type="ORF">J2S74_005069</name>
</gene>
<sequence length="51" mass="6006">MKKPNNEFIKGQKFDAVEEFSREISLGVMDPLRETYEILSPKDTEDKNEEE</sequence>
<evidence type="ECO:0000313" key="1">
    <source>
        <dbReference type="EMBL" id="MDQ0257607.1"/>
    </source>
</evidence>
<reference evidence="1 2" key="1">
    <citation type="submission" date="2023-07" db="EMBL/GenBank/DDBJ databases">
        <title>Genomic Encyclopedia of Type Strains, Phase IV (KMG-IV): sequencing the most valuable type-strain genomes for metagenomic binning, comparative biology and taxonomic classification.</title>
        <authorList>
            <person name="Goeker M."/>
        </authorList>
    </citation>
    <scope>NUCLEOTIDE SEQUENCE [LARGE SCALE GENOMIC DNA]</scope>
    <source>
        <strain evidence="1 2">DSM 9768</strain>
    </source>
</reference>
<protein>
    <submittedName>
        <fullName evidence="1">Uncharacterized protein</fullName>
    </submittedName>
</protein>
<keyword evidence="2" id="KW-1185">Reference proteome</keyword>
<accession>A0ABU0A3M7</accession>
<organism evidence="1 2">
    <name type="scientific">Evansella vedderi</name>
    <dbReference type="NCBI Taxonomy" id="38282"/>
    <lineage>
        <taxon>Bacteria</taxon>
        <taxon>Bacillati</taxon>
        <taxon>Bacillota</taxon>
        <taxon>Bacilli</taxon>
        <taxon>Bacillales</taxon>
        <taxon>Bacillaceae</taxon>
        <taxon>Evansella</taxon>
    </lineage>
</organism>
<proteinExistence type="predicted"/>
<comment type="caution">
    <text evidence="1">The sequence shown here is derived from an EMBL/GenBank/DDBJ whole genome shotgun (WGS) entry which is preliminary data.</text>
</comment>
<dbReference type="EMBL" id="JAUSUG010000031">
    <property type="protein sequence ID" value="MDQ0257607.1"/>
    <property type="molecule type" value="Genomic_DNA"/>
</dbReference>